<reference evidence="2 3" key="1">
    <citation type="submission" date="2019-08" db="EMBL/GenBank/DDBJ databases">
        <authorList>
            <person name="Seo M.-J."/>
        </authorList>
    </citation>
    <scope>NUCLEOTIDE SEQUENCE [LARGE SCALE GENOMIC DNA]</scope>
    <source>
        <strain evidence="2 3">KIGAM108</strain>
    </source>
</reference>
<dbReference type="SUPFAM" id="SSF81296">
    <property type="entry name" value="E set domains"/>
    <property type="match status" value="1"/>
</dbReference>
<comment type="caution">
    <text evidence="2">The sequence shown here is derived from an EMBL/GenBank/DDBJ whole genome shotgun (WGS) entry which is preliminary data.</text>
</comment>
<dbReference type="InterPro" id="IPR002909">
    <property type="entry name" value="IPT_dom"/>
</dbReference>
<feature type="domain" description="IPT/TIG" evidence="1">
    <location>
        <begin position="62"/>
        <end position="139"/>
    </location>
</feature>
<keyword evidence="3" id="KW-1185">Reference proteome</keyword>
<dbReference type="AlphaFoldDB" id="A0A5D6V7U4"/>
<dbReference type="EMBL" id="VTHL01000004">
    <property type="protein sequence ID" value="TYZ11953.1"/>
    <property type="molecule type" value="Genomic_DNA"/>
</dbReference>
<evidence type="ECO:0000313" key="2">
    <source>
        <dbReference type="EMBL" id="TYZ11953.1"/>
    </source>
</evidence>
<proteinExistence type="predicted"/>
<dbReference type="Gene3D" id="2.60.40.10">
    <property type="entry name" value="Immunoglobulins"/>
    <property type="match status" value="2"/>
</dbReference>
<dbReference type="SUPFAM" id="SSF69318">
    <property type="entry name" value="Integrin alpha N-terminal domain"/>
    <property type="match status" value="1"/>
</dbReference>
<organism evidence="2 3">
    <name type="scientific">Hymenobacter lutimineralis</name>
    <dbReference type="NCBI Taxonomy" id="2606448"/>
    <lineage>
        <taxon>Bacteria</taxon>
        <taxon>Pseudomonadati</taxon>
        <taxon>Bacteroidota</taxon>
        <taxon>Cytophagia</taxon>
        <taxon>Cytophagales</taxon>
        <taxon>Hymenobacteraceae</taxon>
        <taxon>Hymenobacter</taxon>
    </lineage>
</organism>
<dbReference type="Pfam" id="PF01833">
    <property type="entry name" value="TIG"/>
    <property type="match status" value="1"/>
</dbReference>
<dbReference type="InterPro" id="IPR028994">
    <property type="entry name" value="Integrin_alpha_N"/>
</dbReference>
<protein>
    <submittedName>
        <fullName evidence="2">T9SS type A sorting domain-containing protein</fullName>
    </submittedName>
</protein>
<name>A0A5D6V7U4_9BACT</name>
<dbReference type="InterPro" id="IPR014756">
    <property type="entry name" value="Ig_E-set"/>
</dbReference>
<accession>A0A5D6V7U4</accession>
<evidence type="ECO:0000313" key="3">
    <source>
        <dbReference type="Proteomes" id="UP000322791"/>
    </source>
</evidence>
<dbReference type="InterPro" id="IPR013783">
    <property type="entry name" value="Ig-like_fold"/>
</dbReference>
<sequence length="489" mass="50023">MSLLLNDGMGNFVFNAAVSVVTSHLSVALGDADGDGDLDFVTVNNGNSTVSMRLNQPAPVVPVISAVSPAAELPGMPVVLTGTNFAAGSTVSFGGVPAASVTFTSATSLTAVVPSGVPAGAANVTVTTAGTTSSPRAFTALQVYNETAACLASASYLTTGDGQWHYLLSTGGDVLAALQDTRAGLGTVTVSLQATGPAGPVRQDGRGNKYLDRNFRLTATTPAFPGSSVNVRFYGLTAEFDRLQTADAGLSYASRKATQYNGPNEDCELGNNSPTGEYRVLALAASTPGGGVPWFVAQAAVADHFSEFYLTGSSTPLPVELVAFTAQAQGPAVALAWRTASEKNSAHFELERSPDGTAFAHIGTVAAQGTTSHPTGYAYLDAAPPFTQSATLYYRLKQVDQDGTSSYSPVRLANLPPFLTSSLTIFPNPTAGAAVLKGAAPGAMVTVFNPLGRLVLTATADAAGTAHLTLPAGMYVVRSGGQARRLAVE</sequence>
<evidence type="ECO:0000259" key="1">
    <source>
        <dbReference type="Pfam" id="PF01833"/>
    </source>
</evidence>
<dbReference type="Proteomes" id="UP000322791">
    <property type="component" value="Unassembled WGS sequence"/>
</dbReference>
<dbReference type="NCBIfam" id="TIGR04183">
    <property type="entry name" value="Por_Secre_tail"/>
    <property type="match status" value="1"/>
</dbReference>
<gene>
    <name evidence="2" type="ORF">FY528_06280</name>
</gene>
<dbReference type="InterPro" id="IPR026444">
    <property type="entry name" value="Secre_tail"/>
</dbReference>